<sequence length="540" mass="58227">MKSDGSSMKDSSSMLGESSPLLGSSSPSVSPRLNSIFEKCKTNKIVQLLPSVIVGSLIWFCVPDQTGLTPTAIHILAVFISTIVALLSTKLEISIIVLLGLVVLSVTKSFQCIDTVTGESVECRLCQTTNTVTQEVYHCDGQAQSFQHSLNGFSTPVVWLIFAAFHLGRAVEVTKLGKRAAVMLIQKFGNSSLGLAYAVELSEVLLAPFVPSNTARGGGIVLPIVSALTSSLGSTIDTDPQLGALLSLVGAHSNLVSASLFMTGMAANPLVVTKAKTVFPGIEFNIVQWTLGASVPALMTMLIMPILFMWWCNADRQVGSQEQVKLLVQDQFAELGTMKNCEKRLCGVLLLCLMLWVGSDLDSGLVALLGITLLLFTDTLTWKDIATNTNAWDTLFWLGGFVTIAQQLSDAGASEYLGKHISSGIVSLNLPAVPTLPILYFVTSFMFSSLSTHIVALNVTFMEAGKHLNVNPMLLVPCIAYFSSLGGCMTNFSTGTVAMYFSKGFISRGRWFSLGARIAVLHLLMYFTVGVMWWRCLGWL</sequence>
<dbReference type="GO" id="GO:0022857">
    <property type="term" value="F:transmembrane transporter activity"/>
    <property type="evidence" value="ECO:0007669"/>
    <property type="project" value="InterPro"/>
</dbReference>
<feature type="transmembrane region" description="Helical" evidence="8">
    <location>
        <begin position="514"/>
        <end position="534"/>
    </location>
</feature>
<feature type="transmembrane region" description="Helical" evidence="8">
    <location>
        <begin position="438"/>
        <end position="459"/>
    </location>
</feature>
<feature type="transmembrane region" description="Helical" evidence="8">
    <location>
        <begin position="286"/>
        <end position="311"/>
    </location>
</feature>
<gene>
    <name evidence="9" type="ORF">INT44_004327</name>
</gene>
<feature type="transmembrane region" description="Helical" evidence="8">
    <location>
        <begin position="68"/>
        <end position="86"/>
    </location>
</feature>
<evidence type="ECO:0000313" key="10">
    <source>
        <dbReference type="Proteomes" id="UP000612746"/>
    </source>
</evidence>
<dbReference type="OrthoDB" id="1695362at2759"/>
<evidence type="ECO:0000313" key="9">
    <source>
        <dbReference type="EMBL" id="KAG2189185.1"/>
    </source>
</evidence>
<keyword evidence="3 8" id="KW-0812">Transmembrane</keyword>
<proteinExistence type="inferred from homology"/>
<feature type="transmembrane region" description="Helical" evidence="8">
    <location>
        <begin position="45"/>
        <end position="62"/>
    </location>
</feature>
<dbReference type="EMBL" id="JAEPRA010000001">
    <property type="protein sequence ID" value="KAG2189185.1"/>
    <property type="molecule type" value="Genomic_DNA"/>
</dbReference>
<dbReference type="Proteomes" id="UP000612746">
    <property type="component" value="Unassembled WGS sequence"/>
</dbReference>
<dbReference type="InterPro" id="IPR030676">
    <property type="entry name" value="CitT-rel"/>
</dbReference>
<comment type="caution">
    <text evidence="9">The sequence shown here is derived from an EMBL/GenBank/DDBJ whole genome shotgun (WGS) entry which is preliminary data.</text>
</comment>
<dbReference type="GO" id="GO:0016020">
    <property type="term" value="C:membrane"/>
    <property type="evidence" value="ECO:0007669"/>
    <property type="project" value="InterPro"/>
</dbReference>
<evidence type="ECO:0000256" key="3">
    <source>
        <dbReference type="ARBA" id="ARBA00022692"/>
    </source>
</evidence>
<protein>
    <recommendedName>
        <fullName evidence="11">Sodium/sulfate symporter</fullName>
    </recommendedName>
</protein>
<accession>A0A8H7UN06</accession>
<evidence type="ECO:0000256" key="1">
    <source>
        <dbReference type="ARBA" id="ARBA00004478"/>
    </source>
</evidence>
<comment type="subcellular location">
    <subcellularLocation>
        <location evidence="1">Plastid</location>
        <location evidence="1">Chloroplast inner membrane</location>
        <topology evidence="1">Multi-pass membrane protein</topology>
    </subcellularLocation>
</comment>
<feature type="region of interest" description="Disordered" evidence="7">
    <location>
        <begin position="1"/>
        <end position="28"/>
    </location>
</feature>
<evidence type="ECO:0000256" key="5">
    <source>
        <dbReference type="ARBA" id="ARBA00022989"/>
    </source>
</evidence>
<dbReference type="PANTHER" id="PTHR42826">
    <property type="entry name" value="DICARBOXYLATE TRANSPORTER 2.1, CHLOROPLASTIC"/>
    <property type="match status" value="1"/>
</dbReference>
<name>A0A8H7UN06_9FUNG</name>
<keyword evidence="6 8" id="KW-0472">Membrane</keyword>
<keyword evidence="5 8" id="KW-1133">Transmembrane helix</keyword>
<evidence type="ECO:0000256" key="7">
    <source>
        <dbReference type="SAM" id="MobiDB-lite"/>
    </source>
</evidence>
<feature type="transmembrane region" description="Helical" evidence="8">
    <location>
        <begin position="348"/>
        <end position="376"/>
    </location>
</feature>
<evidence type="ECO:0000256" key="6">
    <source>
        <dbReference type="ARBA" id="ARBA00023136"/>
    </source>
</evidence>
<reference evidence="9" key="1">
    <citation type="submission" date="2020-12" db="EMBL/GenBank/DDBJ databases">
        <title>Metabolic potential, ecology and presence of endohyphal bacteria is reflected in genomic diversity of Mucoromycotina.</title>
        <authorList>
            <person name="Muszewska A."/>
            <person name="Okrasinska A."/>
            <person name="Steczkiewicz K."/>
            <person name="Drgas O."/>
            <person name="Orlowska M."/>
            <person name="Perlinska-Lenart U."/>
            <person name="Aleksandrzak-Piekarczyk T."/>
            <person name="Szatraj K."/>
            <person name="Zielenkiewicz U."/>
            <person name="Pilsyk S."/>
            <person name="Malc E."/>
            <person name="Mieczkowski P."/>
            <person name="Kruszewska J.S."/>
            <person name="Biernat P."/>
            <person name="Pawlowska J."/>
        </authorList>
    </citation>
    <scope>NUCLEOTIDE SEQUENCE</scope>
    <source>
        <strain evidence="9">WA0000051536</strain>
    </source>
</reference>
<dbReference type="NCBIfam" id="TIGR00785">
    <property type="entry name" value="dass"/>
    <property type="match status" value="1"/>
</dbReference>
<feature type="transmembrane region" description="Helical" evidence="8">
    <location>
        <begin position="479"/>
        <end position="502"/>
    </location>
</feature>
<evidence type="ECO:0000256" key="4">
    <source>
        <dbReference type="ARBA" id="ARBA00022780"/>
    </source>
</evidence>
<evidence type="ECO:0008006" key="11">
    <source>
        <dbReference type="Google" id="ProtNLM"/>
    </source>
</evidence>
<keyword evidence="4" id="KW-0934">Plastid</keyword>
<evidence type="ECO:0000256" key="2">
    <source>
        <dbReference type="ARBA" id="ARBA00007349"/>
    </source>
</evidence>
<keyword evidence="4" id="KW-1001">Plastid inner membrane</keyword>
<dbReference type="Pfam" id="PF00939">
    <property type="entry name" value="Na_sulph_symp"/>
    <property type="match status" value="1"/>
</dbReference>
<keyword evidence="10" id="KW-1185">Reference proteome</keyword>
<organism evidence="9 10">
    <name type="scientific">Umbelopsis vinacea</name>
    <dbReference type="NCBI Taxonomy" id="44442"/>
    <lineage>
        <taxon>Eukaryota</taxon>
        <taxon>Fungi</taxon>
        <taxon>Fungi incertae sedis</taxon>
        <taxon>Mucoromycota</taxon>
        <taxon>Mucoromycotina</taxon>
        <taxon>Umbelopsidomycetes</taxon>
        <taxon>Umbelopsidales</taxon>
        <taxon>Umbelopsidaceae</taxon>
        <taxon>Umbelopsis</taxon>
    </lineage>
</organism>
<comment type="similarity">
    <text evidence="2">Belongs to the SLC13A/DASS transporter (TC 2.A.47) family. DIT1 subfamily.</text>
</comment>
<feature type="transmembrane region" description="Helical" evidence="8">
    <location>
        <begin position="243"/>
        <end position="266"/>
    </location>
</feature>
<dbReference type="AlphaFoldDB" id="A0A8H7UN06"/>
<evidence type="ECO:0000256" key="8">
    <source>
        <dbReference type="SAM" id="Phobius"/>
    </source>
</evidence>
<dbReference type="InterPro" id="IPR001898">
    <property type="entry name" value="SLC13A/DASS"/>
</dbReference>